<dbReference type="Proteomes" id="UP001382955">
    <property type="component" value="Unassembled WGS sequence"/>
</dbReference>
<dbReference type="EMBL" id="JAOSIK010000006">
    <property type="protein sequence ID" value="MEK0311844.1"/>
    <property type="molecule type" value="Genomic_DNA"/>
</dbReference>
<evidence type="ECO:0008006" key="4">
    <source>
        <dbReference type="Google" id="ProtNLM"/>
    </source>
</evidence>
<sequence>MKKEYIIKTSSLNKIIIILVLIIVIIILMFFLLFEDTRFEITTPKNITKSSYINENPRNLKKHIGIDDTKKQLLNHSANVSSGNVLNIKGSSDQIIKGINTNNIKYLT</sequence>
<evidence type="ECO:0000313" key="2">
    <source>
        <dbReference type="EMBL" id="MEK0311844.1"/>
    </source>
</evidence>
<protein>
    <recommendedName>
        <fullName evidence="4">Effector</fullName>
    </recommendedName>
</protein>
<keyword evidence="1" id="KW-0812">Transmembrane</keyword>
<reference evidence="2 3" key="1">
    <citation type="journal article" date="2023" name="Int. J. Syst. Evol. Microbiol.">
        <title>The observation of taxonomic boundaries for the 16SrII and 16SrXXV phytoplasmas using genome-based delimitation.</title>
        <authorList>
            <person name="Rodrigues Jardim B."/>
            <person name="Tran-Nguyen L.T.T."/>
            <person name="Gambley C."/>
            <person name="Al-Sadi A.M."/>
            <person name="Al-Subhi A.M."/>
            <person name="Foissac X."/>
            <person name="Salar P."/>
            <person name="Cai H."/>
            <person name="Yang J.Y."/>
            <person name="Davis R."/>
            <person name="Jones L."/>
            <person name="Rodoni B."/>
            <person name="Constable F.E."/>
        </authorList>
    </citation>
    <scope>NUCLEOTIDE SEQUENCE [LARGE SCALE GENOMIC DNA]</scope>
    <source>
        <strain evidence="2">BAWM-322</strain>
    </source>
</reference>
<keyword evidence="1" id="KW-1133">Transmembrane helix</keyword>
<comment type="caution">
    <text evidence="2">The sequence shown here is derived from an EMBL/GenBank/DDBJ whole genome shotgun (WGS) entry which is preliminary data.</text>
</comment>
<gene>
    <name evidence="2" type="ORF">OC725_00965</name>
</gene>
<feature type="transmembrane region" description="Helical" evidence="1">
    <location>
        <begin position="12"/>
        <end position="34"/>
    </location>
</feature>
<proteinExistence type="predicted"/>
<dbReference type="RefSeq" id="WP_304512533.1">
    <property type="nucleotide sequence ID" value="NZ_JAOSIK010000006.1"/>
</dbReference>
<keyword evidence="1" id="KW-0472">Membrane</keyword>
<keyword evidence="3" id="KW-1185">Reference proteome</keyword>
<name>A0ABU8ZTV5_9MOLU</name>
<evidence type="ECO:0000256" key="1">
    <source>
        <dbReference type="SAM" id="Phobius"/>
    </source>
</evidence>
<accession>A0ABU8ZTV5</accession>
<organism evidence="2 3">
    <name type="scientific">Candidatus Phytoplasma fabacearum</name>
    <dbReference type="NCBI Taxonomy" id="2982628"/>
    <lineage>
        <taxon>Bacteria</taxon>
        <taxon>Bacillati</taxon>
        <taxon>Mycoplasmatota</taxon>
        <taxon>Mollicutes</taxon>
        <taxon>Acholeplasmatales</taxon>
        <taxon>Acholeplasmataceae</taxon>
        <taxon>Candidatus Phytoplasma</taxon>
        <taxon>16SrII (Peanut WB group)</taxon>
    </lineage>
</organism>
<evidence type="ECO:0000313" key="3">
    <source>
        <dbReference type="Proteomes" id="UP001382955"/>
    </source>
</evidence>